<dbReference type="AlphaFoldDB" id="A0A0D8J8P9"/>
<dbReference type="RefSeq" id="WP_045030391.1">
    <property type="nucleotide sequence ID" value="NZ_JRHC01000003.1"/>
</dbReference>
<sequence>MDKIICYCKNISEAEIRSAMDKGAKSLQNIKATTGACTGSDCKTLNPSGKCCADDIRQILGEQKSEKPKCSCCG</sequence>
<feature type="domain" description="BFD-like [2Fe-2S]-binding" evidence="1">
    <location>
        <begin position="4"/>
        <end position="61"/>
    </location>
</feature>
<proteinExistence type="predicted"/>
<organism evidence="2 3">
    <name type="scientific">Draconibacterium sediminis</name>
    <dbReference type="NCBI Taxonomy" id="1544798"/>
    <lineage>
        <taxon>Bacteria</taxon>
        <taxon>Pseudomonadati</taxon>
        <taxon>Bacteroidota</taxon>
        <taxon>Bacteroidia</taxon>
        <taxon>Marinilabiliales</taxon>
        <taxon>Prolixibacteraceae</taxon>
        <taxon>Draconibacterium</taxon>
    </lineage>
</organism>
<dbReference type="Proteomes" id="UP000032544">
    <property type="component" value="Unassembled WGS sequence"/>
</dbReference>
<accession>A0A0D8J8P9</accession>
<dbReference type="InterPro" id="IPR007419">
    <property type="entry name" value="BFD-like_2Fe2S-bd_dom"/>
</dbReference>
<dbReference type="OrthoDB" id="95698at2"/>
<dbReference type="STRING" id="1544798.LH29_13300"/>
<dbReference type="EMBL" id="JRHC01000003">
    <property type="protein sequence ID" value="KJF43227.1"/>
    <property type="molecule type" value="Genomic_DNA"/>
</dbReference>
<reference evidence="2 3" key="1">
    <citation type="submission" date="2014-09" db="EMBL/GenBank/DDBJ databases">
        <title>Draft Genome Sequence of Draconibacterium sp. JN14CK-3.</title>
        <authorList>
            <person name="Dong C."/>
            <person name="Lai Q."/>
            <person name="Shao Z."/>
        </authorList>
    </citation>
    <scope>NUCLEOTIDE SEQUENCE [LARGE SCALE GENOMIC DNA]</scope>
    <source>
        <strain evidence="2 3">JN14CK-3</strain>
    </source>
</reference>
<evidence type="ECO:0000313" key="3">
    <source>
        <dbReference type="Proteomes" id="UP000032544"/>
    </source>
</evidence>
<dbReference type="Pfam" id="PF04324">
    <property type="entry name" value="Fer2_BFD"/>
    <property type="match status" value="1"/>
</dbReference>
<keyword evidence="3" id="KW-1185">Reference proteome</keyword>
<gene>
    <name evidence="2" type="ORF">LH29_13300</name>
</gene>
<comment type="caution">
    <text evidence="2">The sequence shown here is derived from an EMBL/GenBank/DDBJ whole genome shotgun (WGS) entry which is preliminary data.</text>
</comment>
<dbReference type="Gene3D" id="1.10.10.1100">
    <property type="entry name" value="BFD-like [2Fe-2S]-binding domain"/>
    <property type="match status" value="1"/>
</dbReference>
<protein>
    <recommendedName>
        <fullName evidence="1">BFD-like [2Fe-2S]-binding domain-containing protein</fullName>
    </recommendedName>
</protein>
<dbReference type="InterPro" id="IPR041854">
    <property type="entry name" value="BFD-like_2Fe2S-bd_dom_sf"/>
</dbReference>
<evidence type="ECO:0000259" key="1">
    <source>
        <dbReference type="Pfam" id="PF04324"/>
    </source>
</evidence>
<name>A0A0D8J8P9_9BACT</name>
<evidence type="ECO:0000313" key="2">
    <source>
        <dbReference type="EMBL" id="KJF43227.1"/>
    </source>
</evidence>